<gene>
    <name evidence="7" type="ORF">ACFORF_09660</name>
</gene>
<keyword evidence="2 5" id="KW-0812">Transmembrane</keyword>
<dbReference type="Pfam" id="PF01061">
    <property type="entry name" value="ABC2_membrane"/>
    <property type="match status" value="1"/>
</dbReference>
<keyword evidence="4 5" id="KW-0472">Membrane</keyword>
<dbReference type="InterPro" id="IPR051784">
    <property type="entry name" value="Nod_factor_ABC_transporter"/>
</dbReference>
<dbReference type="InterPro" id="IPR013525">
    <property type="entry name" value="ABC2_TM"/>
</dbReference>
<dbReference type="PANTHER" id="PTHR43229">
    <property type="entry name" value="NODULATION PROTEIN J"/>
    <property type="match status" value="1"/>
</dbReference>
<evidence type="ECO:0000256" key="2">
    <source>
        <dbReference type="ARBA" id="ARBA00022692"/>
    </source>
</evidence>
<keyword evidence="5" id="KW-0813">Transport</keyword>
<evidence type="ECO:0000256" key="4">
    <source>
        <dbReference type="ARBA" id="ARBA00023136"/>
    </source>
</evidence>
<dbReference type="PANTHER" id="PTHR43229:SF2">
    <property type="entry name" value="NODULATION PROTEIN J"/>
    <property type="match status" value="1"/>
</dbReference>
<comment type="similarity">
    <text evidence="5">Belongs to the ABC-2 integral membrane protein family.</text>
</comment>
<feature type="transmembrane region" description="Helical" evidence="5">
    <location>
        <begin position="138"/>
        <end position="165"/>
    </location>
</feature>
<feature type="transmembrane region" description="Helical" evidence="5">
    <location>
        <begin position="106"/>
        <end position="132"/>
    </location>
</feature>
<accession>A0ABV8CXN6</accession>
<keyword evidence="3 5" id="KW-1133">Transmembrane helix</keyword>
<dbReference type="Proteomes" id="UP001595807">
    <property type="component" value="Unassembled WGS sequence"/>
</dbReference>
<keyword evidence="5" id="KW-1003">Cell membrane</keyword>
<sequence length="255" mass="29031">MSKISIKSIRNVIIRNYMSFRNLFKISIMPNLVDPLFYLIAMGFGVGSYLTMVGGMSYRDFIITGLISATAMTAATSETTVNAFIQFRLEKTYDAMLMTPINTGDIVIGQSIWAGIRAVIFGGIFFLVSIFISGNFHISFLLIPVVLFIVGYLFGILGLSFTYLAPSREFLNYYNVLVIRPLYMFSDTFFPISSMPLIVQKITWLSPLYHASKIVRGIWINEFKNLFPHFIWLITVSVLLSLIPMYILNRSYFKS</sequence>
<reference evidence="8" key="1">
    <citation type="journal article" date="2019" name="Int. J. Syst. Evol. Microbiol.">
        <title>The Global Catalogue of Microorganisms (GCM) 10K type strain sequencing project: providing services to taxonomists for standard genome sequencing and annotation.</title>
        <authorList>
            <consortium name="The Broad Institute Genomics Platform"/>
            <consortium name="The Broad Institute Genome Sequencing Center for Infectious Disease"/>
            <person name="Wu L."/>
            <person name="Ma J."/>
        </authorList>
    </citation>
    <scope>NUCLEOTIDE SEQUENCE [LARGE SCALE GENOMIC DNA]</scope>
    <source>
        <strain evidence="8">CCUG 67170</strain>
    </source>
</reference>
<comment type="caution">
    <text evidence="7">The sequence shown here is derived from an EMBL/GenBank/DDBJ whole genome shotgun (WGS) entry which is preliminary data.</text>
</comment>
<name>A0ABV8CXN6_9STRE</name>
<organism evidence="7 8">
    <name type="scientific">Streptococcus caprae</name>
    <dbReference type="NCBI Taxonomy" id="1640501"/>
    <lineage>
        <taxon>Bacteria</taxon>
        <taxon>Bacillati</taxon>
        <taxon>Bacillota</taxon>
        <taxon>Bacilli</taxon>
        <taxon>Lactobacillales</taxon>
        <taxon>Streptococcaceae</taxon>
        <taxon>Streptococcus</taxon>
    </lineage>
</organism>
<feature type="transmembrane region" description="Helical" evidence="5">
    <location>
        <begin position="61"/>
        <end position="85"/>
    </location>
</feature>
<evidence type="ECO:0000256" key="5">
    <source>
        <dbReference type="RuleBase" id="RU361157"/>
    </source>
</evidence>
<comment type="subcellular location">
    <subcellularLocation>
        <location evidence="5">Cell membrane</location>
        <topology evidence="5">Multi-pass membrane protein</topology>
    </subcellularLocation>
    <subcellularLocation>
        <location evidence="1">Membrane</location>
        <topology evidence="1">Multi-pass membrane protein</topology>
    </subcellularLocation>
</comment>
<feature type="transmembrane region" description="Helical" evidence="5">
    <location>
        <begin position="36"/>
        <end position="55"/>
    </location>
</feature>
<protein>
    <recommendedName>
        <fullName evidence="5">Transport permease protein</fullName>
    </recommendedName>
</protein>
<dbReference type="InterPro" id="IPR000412">
    <property type="entry name" value="ABC_2_transport"/>
</dbReference>
<evidence type="ECO:0000259" key="6">
    <source>
        <dbReference type="PROSITE" id="PS51012"/>
    </source>
</evidence>
<feature type="transmembrane region" description="Helical" evidence="5">
    <location>
        <begin position="177"/>
        <end position="199"/>
    </location>
</feature>
<dbReference type="InterPro" id="IPR047817">
    <property type="entry name" value="ABC2_TM_bact-type"/>
</dbReference>
<feature type="domain" description="ABC transmembrane type-2" evidence="6">
    <location>
        <begin position="26"/>
        <end position="251"/>
    </location>
</feature>
<dbReference type="RefSeq" id="WP_125177073.1">
    <property type="nucleotide sequence ID" value="NZ_JBHRZV010000052.1"/>
</dbReference>
<evidence type="ECO:0000313" key="7">
    <source>
        <dbReference type="EMBL" id="MFC3928817.1"/>
    </source>
</evidence>
<evidence type="ECO:0000313" key="8">
    <source>
        <dbReference type="Proteomes" id="UP001595807"/>
    </source>
</evidence>
<dbReference type="PIRSF" id="PIRSF006648">
    <property type="entry name" value="DrrB"/>
    <property type="match status" value="1"/>
</dbReference>
<dbReference type="EMBL" id="JBHRZV010000052">
    <property type="protein sequence ID" value="MFC3928817.1"/>
    <property type="molecule type" value="Genomic_DNA"/>
</dbReference>
<dbReference type="PROSITE" id="PS51012">
    <property type="entry name" value="ABC_TM2"/>
    <property type="match status" value="1"/>
</dbReference>
<feature type="transmembrane region" description="Helical" evidence="5">
    <location>
        <begin position="229"/>
        <end position="248"/>
    </location>
</feature>
<keyword evidence="8" id="KW-1185">Reference proteome</keyword>
<dbReference type="PRINTS" id="PR00164">
    <property type="entry name" value="ABC2TRNSPORT"/>
</dbReference>
<evidence type="ECO:0000256" key="1">
    <source>
        <dbReference type="ARBA" id="ARBA00004141"/>
    </source>
</evidence>
<proteinExistence type="inferred from homology"/>
<evidence type="ECO:0000256" key="3">
    <source>
        <dbReference type="ARBA" id="ARBA00022989"/>
    </source>
</evidence>